<dbReference type="Pfam" id="PF07228">
    <property type="entry name" value="SpoIIE"/>
    <property type="match status" value="1"/>
</dbReference>
<dbReference type="InterPro" id="IPR001932">
    <property type="entry name" value="PPM-type_phosphatase-like_dom"/>
</dbReference>
<evidence type="ECO:0000259" key="2">
    <source>
        <dbReference type="SMART" id="SM00331"/>
    </source>
</evidence>
<dbReference type="InterPro" id="IPR052016">
    <property type="entry name" value="Bact_Sigma-Reg"/>
</dbReference>
<sequence>MLPLGVPIACGAAALLWRVVPPSHPESLSERFVEGSLLATVGAGLVLGVRCELGHELGRVRAVAHAAQRVLLRPLPARLDGLMIAAGQLSATRDAAIGGDLYEAVATPYGVRIVMGDVRGHGLPAIDAVAVVLGSFREAAHDEPELAGVLRRLDRSVQRYLRERARDGAFAGEPDAQSAEEFVTVLLLEIGTDGSLSTLNCGHPWPYRLGEGVRQLAYDEPLPPLGLFPLPAELPLYRAERLLPGEALFLHTDGAAEARNADGDFFALEAFLTRMNLDGPLAPAAVVASVHGELLRHTGGRIADDVALLVLRSDRPRVSAQYGEEPRRPRREPSNH</sequence>
<dbReference type="EMBL" id="JAMQAW010000024">
    <property type="protein sequence ID" value="MCM2390419.1"/>
    <property type="molecule type" value="Genomic_DNA"/>
</dbReference>
<evidence type="ECO:0000313" key="4">
    <source>
        <dbReference type="Proteomes" id="UP001431429"/>
    </source>
</evidence>
<dbReference type="InterPro" id="IPR036457">
    <property type="entry name" value="PPM-type-like_dom_sf"/>
</dbReference>
<evidence type="ECO:0000313" key="3">
    <source>
        <dbReference type="EMBL" id="MCM2390419.1"/>
    </source>
</evidence>
<dbReference type="RefSeq" id="WP_250920745.1">
    <property type="nucleotide sequence ID" value="NZ_JAMQAW010000024.1"/>
</dbReference>
<evidence type="ECO:0000256" key="1">
    <source>
        <dbReference type="ARBA" id="ARBA00022801"/>
    </source>
</evidence>
<accession>A0ABT0UPN4</accession>
<dbReference type="Gene3D" id="3.60.40.10">
    <property type="entry name" value="PPM-type phosphatase domain"/>
    <property type="match status" value="1"/>
</dbReference>
<dbReference type="PANTHER" id="PTHR43156">
    <property type="entry name" value="STAGE II SPORULATION PROTEIN E-RELATED"/>
    <property type="match status" value="1"/>
</dbReference>
<feature type="domain" description="PPM-type phosphatase" evidence="2">
    <location>
        <begin position="79"/>
        <end position="313"/>
    </location>
</feature>
<name>A0ABT0UPN4_9ACTN</name>
<organism evidence="3 4">
    <name type="scientific">Streptomyces albipurpureus</name>
    <dbReference type="NCBI Taxonomy" id="2897419"/>
    <lineage>
        <taxon>Bacteria</taxon>
        <taxon>Bacillati</taxon>
        <taxon>Actinomycetota</taxon>
        <taxon>Actinomycetes</taxon>
        <taxon>Kitasatosporales</taxon>
        <taxon>Streptomycetaceae</taxon>
        <taxon>Streptomyces</taxon>
    </lineage>
</organism>
<reference evidence="3" key="1">
    <citation type="submission" date="2022-06" db="EMBL/GenBank/DDBJ databases">
        <title>Genome public.</title>
        <authorList>
            <person name="Sun Q."/>
        </authorList>
    </citation>
    <scope>NUCLEOTIDE SEQUENCE</scope>
    <source>
        <strain evidence="3">CWNU-1</strain>
    </source>
</reference>
<dbReference type="PANTHER" id="PTHR43156:SF2">
    <property type="entry name" value="STAGE II SPORULATION PROTEIN E"/>
    <property type="match status" value="1"/>
</dbReference>
<keyword evidence="4" id="KW-1185">Reference proteome</keyword>
<proteinExistence type="predicted"/>
<protein>
    <submittedName>
        <fullName evidence="3">Serine/threonine-protein phosphatase</fullName>
    </submittedName>
</protein>
<dbReference type="Proteomes" id="UP001431429">
    <property type="component" value="Unassembled WGS sequence"/>
</dbReference>
<gene>
    <name evidence="3" type="ORF">NBG84_19320</name>
</gene>
<comment type="caution">
    <text evidence="3">The sequence shown here is derived from an EMBL/GenBank/DDBJ whole genome shotgun (WGS) entry which is preliminary data.</text>
</comment>
<dbReference type="SMART" id="SM00331">
    <property type="entry name" value="PP2C_SIG"/>
    <property type="match status" value="1"/>
</dbReference>
<keyword evidence="1" id="KW-0378">Hydrolase</keyword>